<accession>A0AA49JVV2</accession>
<name>A0AA49JVV2_9BACT</name>
<dbReference type="RefSeq" id="WP_367885849.1">
    <property type="nucleotide sequence ID" value="NZ_CP130612.1"/>
</dbReference>
<dbReference type="Proteomes" id="UP001229955">
    <property type="component" value="Chromosome"/>
</dbReference>
<feature type="signal peptide" evidence="1">
    <location>
        <begin position="1"/>
        <end position="18"/>
    </location>
</feature>
<dbReference type="InterPro" id="IPR012338">
    <property type="entry name" value="Beta-lactam/transpept-like"/>
</dbReference>
<keyword evidence="1" id="KW-0732">Signal</keyword>
<dbReference type="PANTHER" id="PTHR46825:SF9">
    <property type="entry name" value="BETA-LACTAMASE-RELATED DOMAIN-CONTAINING PROTEIN"/>
    <property type="match status" value="1"/>
</dbReference>
<dbReference type="InterPro" id="IPR050491">
    <property type="entry name" value="AmpC-like"/>
</dbReference>
<keyword evidence="5" id="KW-1185">Reference proteome</keyword>
<dbReference type="AlphaFoldDB" id="A0AA49JVV2"/>
<feature type="chain" id="PRO_5041457639" evidence="1">
    <location>
        <begin position="19"/>
        <end position="565"/>
    </location>
</feature>
<dbReference type="PANTHER" id="PTHR46825">
    <property type="entry name" value="D-ALANYL-D-ALANINE-CARBOXYPEPTIDASE/ENDOPEPTIDASE AMPH"/>
    <property type="match status" value="1"/>
</dbReference>
<dbReference type="EMBL" id="CP130612">
    <property type="protein sequence ID" value="WKW12982.1"/>
    <property type="molecule type" value="Genomic_DNA"/>
</dbReference>
<protein>
    <submittedName>
        <fullName evidence="3">Serine hydrolase</fullName>
    </submittedName>
</protein>
<evidence type="ECO:0000259" key="2">
    <source>
        <dbReference type="Pfam" id="PF00144"/>
    </source>
</evidence>
<dbReference type="Gene3D" id="3.40.710.10">
    <property type="entry name" value="DD-peptidase/beta-lactamase superfamily"/>
    <property type="match status" value="1"/>
</dbReference>
<dbReference type="GO" id="GO:0016787">
    <property type="term" value="F:hydrolase activity"/>
    <property type="evidence" value="ECO:0007669"/>
    <property type="project" value="UniProtKB-KW"/>
</dbReference>
<keyword evidence="3" id="KW-0378">Hydrolase</keyword>
<evidence type="ECO:0000313" key="3">
    <source>
        <dbReference type="EMBL" id="WKW12982.1"/>
    </source>
</evidence>
<dbReference type="Pfam" id="PF00144">
    <property type="entry name" value="Beta-lactamase"/>
    <property type="match status" value="1"/>
</dbReference>
<accession>A0AA49K1S3</accession>
<gene>
    <name evidence="3" type="ORF">Strain138_002293</name>
    <name evidence="4" type="ORF">Strain318_002292</name>
</gene>
<proteinExistence type="predicted"/>
<sequence length="565" mass="60921">MIRLASLLVLAAAPTLLAAQAAAPATFAADPRVDSIFAEFTSPGSPGCAVGAYRDDRLIYAQGYGLADLERSVPITSRSVFDIGSTSKQFAATAIVLLAQEGKLSLDDDVRRFIPELPVYERPITIRQMLHHTSGLRDYIGLLVLSGHQIDDVTTPEDALRILSRQRALNFLPGDEHLYSNSGYFLLSIIVQRVTGKSLREEAQARIFEPLGMRNTEYLGSYDDVIAQRALAYEPRGDGYRLDVSRWLQLGDGAVFTTVEDLLLWDRNFYTPTVGGRALLDTLQTRGVLTNGERINYALGLMHGELRGVATVRHGGSWGGYRAELLRLPSLHYAVAVLCNHGGSNPSALADAVAGVHLGSALRAEPAAAAAPSARRASTPGLRVPSATLQRYVGTFRAPGATMLFTFVQDSTGLRLTSPGRYGLTALSTTRFRVEGLPFEVSFEFHAAPGSGPINAATLREPNSPEQTIQRISIVTPSAAELAAYTGTFESDELDGRWQVWADSAGLRVQHPGAAAMRMRALTKDEFSGGGLTIRFQRNEGGTVIGAALDQGRAKNIGLRRVSSP</sequence>
<organism evidence="3">
    <name type="scientific">Pseudogemmatithrix spongiicola</name>
    <dbReference type="NCBI Taxonomy" id="3062599"/>
    <lineage>
        <taxon>Bacteria</taxon>
        <taxon>Pseudomonadati</taxon>
        <taxon>Gemmatimonadota</taxon>
        <taxon>Gemmatimonadia</taxon>
        <taxon>Gemmatimonadales</taxon>
        <taxon>Gemmatimonadaceae</taxon>
        <taxon>Pseudogemmatithrix</taxon>
    </lineage>
</organism>
<evidence type="ECO:0000256" key="1">
    <source>
        <dbReference type="SAM" id="SignalP"/>
    </source>
</evidence>
<feature type="domain" description="Beta-lactamase-related" evidence="2">
    <location>
        <begin position="34"/>
        <end position="354"/>
    </location>
</feature>
<dbReference type="EMBL" id="CP130613">
    <property type="protein sequence ID" value="WKW15889.1"/>
    <property type="molecule type" value="Genomic_DNA"/>
</dbReference>
<dbReference type="SUPFAM" id="SSF56601">
    <property type="entry name" value="beta-lactamase/transpeptidase-like"/>
    <property type="match status" value="1"/>
</dbReference>
<reference evidence="3" key="1">
    <citation type="submission" date="2023-07" db="EMBL/GenBank/DDBJ databases">
        <authorList>
            <person name="Haufschild T."/>
            <person name="Kallscheuer N."/>
            <person name="Hammer J."/>
            <person name="Kohn T."/>
            <person name="Kabuu M."/>
            <person name="Jogler M."/>
            <person name="Wohfarth N."/>
            <person name="Heuer A."/>
            <person name="Rohde M."/>
            <person name="van Teeseling M.C.F."/>
            <person name="Jogler C."/>
        </authorList>
    </citation>
    <scope>NUCLEOTIDE SEQUENCE</scope>
    <source>
        <strain evidence="3">Strain 138</strain>
        <strain evidence="4">Strain 318</strain>
    </source>
</reference>
<dbReference type="KEGG" id="pspc:Strain318_002292"/>
<evidence type="ECO:0000313" key="4">
    <source>
        <dbReference type="EMBL" id="WKW15889.1"/>
    </source>
</evidence>
<evidence type="ECO:0000313" key="5">
    <source>
        <dbReference type="Proteomes" id="UP001229955"/>
    </source>
</evidence>
<dbReference type="InterPro" id="IPR001466">
    <property type="entry name" value="Beta-lactam-related"/>
</dbReference>